<dbReference type="EMBL" id="GL870880">
    <property type="protein sequence ID" value="EIJ87974.1"/>
    <property type="molecule type" value="Genomic_DNA"/>
</dbReference>
<protein>
    <submittedName>
        <fullName evidence="2">Uncharacterized protein</fullName>
    </submittedName>
</protein>
<dbReference type="Proteomes" id="UP000002872">
    <property type="component" value="Unassembled WGS sequence"/>
</dbReference>
<dbReference type="HOGENOM" id="CLU_809143_0_0_1"/>
<gene>
    <name evidence="2" type="ORF">NEQG_02046</name>
</gene>
<proteinExistence type="predicted"/>
<evidence type="ECO:0000256" key="1">
    <source>
        <dbReference type="SAM" id="MobiDB-lite"/>
    </source>
</evidence>
<dbReference type="VEuPathDB" id="MicrosporidiaDB:NEQG_02046"/>
<keyword evidence="3" id="KW-1185">Reference proteome</keyword>
<sequence>MKYKEGMPLTSIGQAGNHLLMGGGGGNPLYGFPNRLVLVDTEFNEVWSQTVKEIVVSAKVYSNRYAIVEYPDSFELFFIEAGKIEGPFPLYFGMHSPVIVKDVLYYVREGRVYSAEVSKIRKEKEKRETAEKEENEKRGSDLEEESAEVRLGEGSKVRSLYTNGASVLYTTAKNGALFLTQESEEQVMLDGVITNYTANKSFGYIIQLKDDESLINMTHNGRTWTVIEPMCITVHSTGDGRFYVGTGTGEVIAYTGGVELWRKKLFPSPVSCITSAQGVLYCTCINGQVSKTSRDGAMRRVVKVGLLCVGLSACLGVTKYYAEAQASKAIACVYGYIQAKFGK</sequence>
<dbReference type="AlphaFoldDB" id="I3EFH7"/>
<reference evidence="2" key="1">
    <citation type="submission" date="2011-01" db="EMBL/GenBank/DDBJ databases">
        <title>The Genome Sequence of Nematocida parisii strain ERTm3.</title>
        <authorList>
            <consortium name="The Broad Institute Genome Sequencing Platform"/>
            <consortium name="The Broad Institute Genome Sequencing Center for Infectious Disease"/>
            <person name="Cuomo C."/>
            <person name="Troemel E."/>
            <person name="Young S.K."/>
            <person name="Zeng Q."/>
            <person name="Gargeya S."/>
            <person name="Fitzgerald M."/>
            <person name="Haas B."/>
            <person name="Abouelleil A."/>
            <person name="Alvarado L."/>
            <person name="Arachchi H.M."/>
            <person name="Berlin A."/>
            <person name="Chapman S.B."/>
            <person name="Gearin G."/>
            <person name="Goldberg J."/>
            <person name="Griggs A."/>
            <person name="Gujja S."/>
            <person name="Hansen M."/>
            <person name="Heiman D."/>
            <person name="Howarth C."/>
            <person name="Larimer J."/>
            <person name="Lui A."/>
            <person name="MacDonald P.J.P."/>
            <person name="McCowen C."/>
            <person name="Montmayeur A."/>
            <person name="Murphy C."/>
            <person name="Neiman D."/>
            <person name="Pearson M."/>
            <person name="Priest M."/>
            <person name="Roberts A."/>
            <person name="Saif S."/>
            <person name="Shea T."/>
            <person name="Sisk P."/>
            <person name="Stolte C."/>
            <person name="Sykes S."/>
            <person name="Wortman J."/>
            <person name="Nusbaum C."/>
            <person name="Birren B."/>
        </authorList>
    </citation>
    <scope>NUCLEOTIDE SEQUENCE</scope>
    <source>
        <strain evidence="2">ERTm3</strain>
    </source>
</reference>
<name>I3EFH7_NEMP3</name>
<dbReference type="OMA" id="CINGRVI"/>
<dbReference type="SUPFAM" id="SSF50998">
    <property type="entry name" value="Quinoprotein alcohol dehydrogenase-like"/>
    <property type="match status" value="1"/>
</dbReference>
<dbReference type="InParanoid" id="I3EFH7"/>
<accession>I3EFH7</accession>
<evidence type="ECO:0000313" key="2">
    <source>
        <dbReference type="EMBL" id="EIJ87974.1"/>
    </source>
</evidence>
<dbReference type="InterPro" id="IPR011047">
    <property type="entry name" value="Quinoprotein_ADH-like_sf"/>
</dbReference>
<feature type="region of interest" description="Disordered" evidence="1">
    <location>
        <begin position="123"/>
        <end position="148"/>
    </location>
</feature>
<dbReference type="OrthoDB" id="2190105at2759"/>
<organism evidence="2 3">
    <name type="scientific">Nematocida parisii (strain ERTm3)</name>
    <name type="common">Nematode killer fungus</name>
    <dbReference type="NCBI Taxonomy" id="935791"/>
    <lineage>
        <taxon>Eukaryota</taxon>
        <taxon>Fungi</taxon>
        <taxon>Fungi incertae sedis</taxon>
        <taxon>Microsporidia</taxon>
        <taxon>Nematocida</taxon>
    </lineage>
</organism>
<evidence type="ECO:0000313" key="3">
    <source>
        <dbReference type="Proteomes" id="UP000002872"/>
    </source>
</evidence>